<accession>A0A238Z2K6</accession>
<evidence type="ECO:0000313" key="3">
    <source>
        <dbReference type="EMBL" id="SNR77617.1"/>
    </source>
</evidence>
<sequence length="259" mass="27726">MRSTTLFMCAGVLALALCLGAAGCAPRPACLGGEDLTNGSRQLLLVVAEDWSSTQAHLQRLERSGPDEDWRRVGAPVAVNLGRNGLGWGRGLHGLALGAGPVKREGDGRAPVGLFALGQGFAQEPEEVKEARVPVLRADERLYCVDDAASPLYNTFARADGGPKAWKSAEDMLRADGQYRLGVFVRHNSDPVTPGAGSCIFLHIWLGQGVASSGCTNMDAADMLTVLRWLDADKGPLLAQLPRADYDRLRSAWRLPLLP</sequence>
<organism evidence="3 4">
    <name type="scientific">Humidesulfovibrio mexicanus</name>
    <dbReference type="NCBI Taxonomy" id="147047"/>
    <lineage>
        <taxon>Bacteria</taxon>
        <taxon>Pseudomonadati</taxon>
        <taxon>Thermodesulfobacteriota</taxon>
        <taxon>Desulfovibrionia</taxon>
        <taxon>Desulfovibrionales</taxon>
        <taxon>Desulfovibrionaceae</taxon>
        <taxon>Humidesulfovibrio</taxon>
    </lineage>
</organism>
<evidence type="ECO:0000313" key="4">
    <source>
        <dbReference type="Proteomes" id="UP000198324"/>
    </source>
</evidence>
<proteinExistence type="predicted"/>
<name>A0A238Z2K6_9BACT</name>
<dbReference type="InterPro" id="IPR005490">
    <property type="entry name" value="LD_TPept_cat_dom"/>
</dbReference>
<dbReference type="PANTHER" id="PTHR38589:SF1">
    <property type="entry name" value="BLR0621 PROTEIN"/>
    <property type="match status" value="1"/>
</dbReference>
<feature type="chain" id="PRO_5012828113" description="L,D-TPase catalytic domain-containing protein" evidence="1">
    <location>
        <begin position="25"/>
        <end position="259"/>
    </location>
</feature>
<keyword evidence="1" id="KW-0732">Signal</keyword>
<dbReference type="AlphaFoldDB" id="A0A238Z2K6"/>
<dbReference type="Pfam" id="PF03734">
    <property type="entry name" value="YkuD"/>
    <property type="match status" value="1"/>
</dbReference>
<dbReference type="RefSeq" id="WP_235641518.1">
    <property type="nucleotide sequence ID" value="NZ_FZOC01000002.1"/>
</dbReference>
<evidence type="ECO:0000256" key="1">
    <source>
        <dbReference type="SAM" id="SignalP"/>
    </source>
</evidence>
<feature type="domain" description="L,D-TPase catalytic" evidence="2">
    <location>
        <begin position="99"/>
        <end position="231"/>
    </location>
</feature>
<dbReference type="EMBL" id="FZOC01000002">
    <property type="protein sequence ID" value="SNR77617.1"/>
    <property type="molecule type" value="Genomic_DNA"/>
</dbReference>
<feature type="signal peptide" evidence="1">
    <location>
        <begin position="1"/>
        <end position="24"/>
    </location>
</feature>
<evidence type="ECO:0000259" key="2">
    <source>
        <dbReference type="Pfam" id="PF03734"/>
    </source>
</evidence>
<reference evidence="3 4" key="1">
    <citation type="submission" date="2017-06" db="EMBL/GenBank/DDBJ databases">
        <authorList>
            <person name="Kim H.J."/>
            <person name="Triplett B.A."/>
        </authorList>
    </citation>
    <scope>NUCLEOTIDE SEQUENCE [LARGE SCALE GENOMIC DNA]</scope>
    <source>
        <strain evidence="3 4">DSM 13116</strain>
    </source>
</reference>
<dbReference type="PROSITE" id="PS51257">
    <property type="entry name" value="PROKAR_LIPOPROTEIN"/>
    <property type="match status" value="1"/>
</dbReference>
<dbReference type="Proteomes" id="UP000198324">
    <property type="component" value="Unassembled WGS sequence"/>
</dbReference>
<gene>
    <name evidence="3" type="ORF">SAMN04488503_1197</name>
</gene>
<keyword evidence="4" id="KW-1185">Reference proteome</keyword>
<dbReference type="PANTHER" id="PTHR38589">
    <property type="entry name" value="BLR0621 PROTEIN"/>
    <property type="match status" value="1"/>
</dbReference>
<protein>
    <recommendedName>
        <fullName evidence="2">L,D-TPase catalytic domain-containing protein</fullName>
    </recommendedName>
</protein>